<name>A0ABV2K138_9GAMM</name>
<dbReference type="SUPFAM" id="SSF117130">
    <property type="entry name" value="CsrA-like"/>
    <property type="match status" value="1"/>
</dbReference>
<dbReference type="RefSeq" id="WP_354016125.1">
    <property type="nucleotide sequence ID" value="NZ_JBEPMU010000009.1"/>
</dbReference>
<organism evidence="2 3">
    <name type="scientific">Dyella japonica</name>
    <dbReference type="NCBI Taxonomy" id="231455"/>
    <lineage>
        <taxon>Bacteria</taxon>
        <taxon>Pseudomonadati</taxon>
        <taxon>Pseudomonadota</taxon>
        <taxon>Gammaproteobacteria</taxon>
        <taxon>Lysobacterales</taxon>
        <taxon>Rhodanobacteraceae</taxon>
        <taxon>Dyella</taxon>
    </lineage>
</organism>
<protein>
    <submittedName>
        <fullName evidence="2">Carbon storage regulator CsrA</fullName>
    </submittedName>
</protein>
<dbReference type="Gene3D" id="2.60.40.4380">
    <property type="entry name" value="Translational regulator CsrA"/>
    <property type="match status" value="1"/>
</dbReference>
<proteinExistence type="predicted"/>
<dbReference type="EMBL" id="JBEPMU010000009">
    <property type="protein sequence ID" value="MET3654794.1"/>
    <property type="molecule type" value="Genomic_DNA"/>
</dbReference>
<comment type="caution">
    <text evidence="2">The sequence shown here is derived from an EMBL/GenBank/DDBJ whole genome shotgun (WGS) entry which is preliminary data.</text>
</comment>
<dbReference type="InterPro" id="IPR036107">
    <property type="entry name" value="CsrA_sf"/>
</dbReference>
<dbReference type="Proteomes" id="UP001549184">
    <property type="component" value="Unassembled WGS sequence"/>
</dbReference>
<keyword evidence="3" id="KW-1185">Reference proteome</keyword>
<accession>A0ABV2K138</accession>
<dbReference type="Pfam" id="PF02599">
    <property type="entry name" value="CsrA"/>
    <property type="match status" value="1"/>
</dbReference>
<evidence type="ECO:0000256" key="1">
    <source>
        <dbReference type="ARBA" id="ARBA00023159"/>
    </source>
</evidence>
<gene>
    <name evidence="2" type="ORF">ABIC75_004542</name>
</gene>
<evidence type="ECO:0000313" key="2">
    <source>
        <dbReference type="EMBL" id="MET3654794.1"/>
    </source>
</evidence>
<evidence type="ECO:0000313" key="3">
    <source>
        <dbReference type="Proteomes" id="UP001549184"/>
    </source>
</evidence>
<keyword evidence="1" id="KW-0010">Activator</keyword>
<sequence length="81" mass="9058">MRQREHDDTRDGNGAASLMLELIQQPGEEIMIGDAIIVTVMSVVDGLVRLTIQVPREVAVLHEELIERRVPPNESDALFHS</sequence>
<dbReference type="InterPro" id="IPR003751">
    <property type="entry name" value="CsrA"/>
</dbReference>
<reference evidence="2 3" key="1">
    <citation type="submission" date="2024-06" db="EMBL/GenBank/DDBJ databases">
        <title>Sorghum-associated microbial communities from plants grown in Nebraska, USA.</title>
        <authorList>
            <person name="Schachtman D."/>
        </authorList>
    </citation>
    <scope>NUCLEOTIDE SEQUENCE [LARGE SCALE GENOMIC DNA]</scope>
    <source>
        <strain evidence="2 3">1073</strain>
    </source>
</reference>